<dbReference type="InterPro" id="IPR057309">
    <property type="entry name" value="PcsB_CC"/>
</dbReference>
<feature type="coiled-coil region" evidence="2">
    <location>
        <begin position="283"/>
        <end position="320"/>
    </location>
</feature>
<dbReference type="Proteomes" id="UP000580051">
    <property type="component" value="Unassembled WGS sequence"/>
</dbReference>
<proteinExistence type="predicted"/>
<gene>
    <name evidence="4" type="ORF">HKBW3S06_01352</name>
</gene>
<evidence type="ECO:0000313" key="4">
    <source>
        <dbReference type="EMBL" id="GFP22125.1"/>
    </source>
</evidence>
<name>A0A6V8NPB6_9ACTN</name>
<feature type="coiled-coil region" evidence="2">
    <location>
        <begin position="41"/>
        <end position="152"/>
    </location>
</feature>
<feature type="domain" description="Peptidoglycan hydrolase PcsB coiled-coil" evidence="3">
    <location>
        <begin position="152"/>
        <end position="216"/>
    </location>
</feature>
<dbReference type="AlphaFoldDB" id="A0A6V8NPB6"/>
<feature type="non-terminal residue" evidence="4">
    <location>
        <position position="1"/>
    </location>
</feature>
<evidence type="ECO:0000313" key="5">
    <source>
        <dbReference type="Proteomes" id="UP000580051"/>
    </source>
</evidence>
<keyword evidence="2" id="KW-0175">Coiled coil</keyword>
<protein>
    <recommendedName>
        <fullName evidence="3">Peptidoglycan hydrolase PcsB coiled-coil domain-containing protein</fullName>
    </recommendedName>
</protein>
<sequence>FIGPFNISGRVPMKVSKIVTIILITISVLFSASSGYALSPEDNPESRLEEIEKRLQETQQQLQSTREKENQYLTEIKNLEAELDATQNSLNTLETELNVTRNSLQEIEEQLQIVQKELESLRTQLSRLRGHVEKTEQQLEEKRGELTELGIELAHKVNILNQRAAAIYKNGEITYLNILVGSTDLRDLATRWLLLSRLVERDATIVKEVKELRQKVSLQKELIEGKKRLLLEEQRQIEEVAAAAQSKRDEIKARYDQKVALQNQIKSQYNQKKNLKTVVLAKYDEKDNLLAQARQDEEALEALEEELKKESEAIRARLSERTEGERPSWRLALPAQGTLTAGFGPKWGMMHEGSDIAGSHGAPIIAAEDGEVGINVGFVFRAHFLRGSCWRH</sequence>
<dbReference type="Gene3D" id="6.10.250.3150">
    <property type="match status" value="1"/>
</dbReference>
<dbReference type="EMBL" id="BLRV01000223">
    <property type="protein sequence ID" value="GFP22125.1"/>
    <property type="molecule type" value="Genomic_DNA"/>
</dbReference>
<dbReference type="InterPro" id="IPR011055">
    <property type="entry name" value="Dup_hybrid_motif"/>
</dbReference>
<dbReference type="RefSeq" id="WP_219852474.1">
    <property type="nucleotide sequence ID" value="NZ_BLRV01000223.1"/>
</dbReference>
<keyword evidence="1" id="KW-0732">Signal</keyword>
<comment type="caution">
    <text evidence="4">The sequence shown here is derived from an EMBL/GenBank/DDBJ whole genome shotgun (WGS) entry which is preliminary data.</text>
</comment>
<organism evidence="4 5">
    <name type="scientific">Candidatus Hakubella thermalkaliphila</name>
    <dbReference type="NCBI Taxonomy" id="2754717"/>
    <lineage>
        <taxon>Bacteria</taxon>
        <taxon>Bacillati</taxon>
        <taxon>Actinomycetota</taxon>
        <taxon>Actinomycetota incertae sedis</taxon>
        <taxon>Candidatus Hakubellales</taxon>
        <taxon>Candidatus Hakubellaceae</taxon>
        <taxon>Candidatus Hakubella</taxon>
    </lineage>
</organism>
<dbReference type="SUPFAM" id="SSF57997">
    <property type="entry name" value="Tropomyosin"/>
    <property type="match status" value="1"/>
</dbReference>
<accession>A0A6V8NPB6</accession>
<dbReference type="Pfam" id="PF24568">
    <property type="entry name" value="CC_PcsB"/>
    <property type="match status" value="1"/>
</dbReference>
<evidence type="ECO:0000256" key="2">
    <source>
        <dbReference type="SAM" id="Coils"/>
    </source>
</evidence>
<evidence type="ECO:0000259" key="3">
    <source>
        <dbReference type="Pfam" id="PF24568"/>
    </source>
</evidence>
<evidence type="ECO:0000256" key="1">
    <source>
        <dbReference type="ARBA" id="ARBA00022729"/>
    </source>
</evidence>
<dbReference type="SUPFAM" id="SSF51261">
    <property type="entry name" value="Duplicated hybrid motif"/>
    <property type="match status" value="1"/>
</dbReference>
<reference evidence="4 5" key="1">
    <citation type="journal article" date="2020" name="Front. Microbiol.">
        <title>Single-cell genomics of novel Actinobacteria with the Wood-Ljungdahl pathway discovered in a serpentinizing system.</title>
        <authorList>
            <person name="Merino N."/>
            <person name="Kawai M."/>
            <person name="Boyd E.S."/>
            <person name="Colman D.R."/>
            <person name="McGlynn S.E."/>
            <person name="Nealson K.H."/>
            <person name="Kurokawa K."/>
            <person name="Hongoh Y."/>
        </authorList>
    </citation>
    <scope>NUCLEOTIDE SEQUENCE [LARGE SCALE GENOMIC DNA]</scope>
    <source>
        <strain evidence="4 5">S06</strain>
    </source>
</reference>